<dbReference type="GO" id="GO:0005737">
    <property type="term" value="C:cytoplasm"/>
    <property type="evidence" value="ECO:0007669"/>
    <property type="project" value="UniProtKB-SubCell"/>
</dbReference>
<dbReference type="GO" id="GO:0016604">
    <property type="term" value="C:nuclear body"/>
    <property type="evidence" value="ECO:0007669"/>
    <property type="project" value="Ensembl"/>
</dbReference>
<dbReference type="GO" id="GO:0000408">
    <property type="term" value="C:EKC/KEOPS complex"/>
    <property type="evidence" value="ECO:0007669"/>
    <property type="project" value="Ensembl"/>
</dbReference>
<dbReference type="OrthoDB" id="10025739at2759"/>
<keyword evidence="4" id="KW-0963">Cytoplasm</keyword>
<gene>
    <name evidence="12" type="primary">Lage3</name>
</gene>
<dbReference type="RefSeq" id="XP_012890788.1">
    <property type="nucleotide sequence ID" value="XM_013035334.1"/>
</dbReference>
<feature type="region of interest" description="Disordered" evidence="10">
    <location>
        <begin position="1"/>
        <end position="20"/>
    </location>
</feature>
<evidence type="ECO:0000256" key="4">
    <source>
        <dbReference type="ARBA" id="ARBA00022490"/>
    </source>
</evidence>
<evidence type="ECO:0000256" key="7">
    <source>
        <dbReference type="ARBA" id="ARBA00053047"/>
    </source>
</evidence>
<dbReference type="InterPro" id="IPR015419">
    <property type="entry name" value="CTAG/Pcc1"/>
</dbReference>
<keyword evidence="5" id="KW-0819">tRNA processing</keyword>
<dbReference type="GO" id="GO:0070525">
    <property type="term" value="P:tRNA threonylcarbamoyladenosine metabolic process"/>
    <property type="evidence" value="ECO:0007669"/>
    <property type="project" value="TreeGrafter"/>
</dbReference>
<reference evidence="12" key="1">
    <citation type="submission" date="2025-08" db="UniProtKB">
        <authorList>
            <consortium name="RefSeq"/>
        </authorList>
    </citation>
    <scope>IDENTIFICATION</scope>
    <source>
        <tissue evidence="12">Kidney</tissue>
    </source>
</reference>
<name>A0A1S3GPI2_DIPOR</name>
<proteinExistence type="inferred from homology"/>
<comment type="subunit">
    <text evidence="8">Component of the EKC/KEOPS complex composed of at least GON7, TP53RK, TPRKB, OSGEP and LAGE3; the whole complex dimerizes.</text>
</comment>
<dbReference type="PANTHER" id="PTHR31283:SF19">
    <property type="entry name" value="EKC_KEOPS COMPLEX SUBUNIT LAGE3"/>
    <property type="match status" value="1"/>
</dbReference>
<protein>
    <recommendedName>
        <fullName evidence="9">L antigen family member 3</fullName>
    </recommendedName>
</protein>
<feature type="compositionally biased region" description="Low complexity" evidence="10">
    <location>
        <begin position="1"/>
        <end position="17"/>
    </location>
</feature>
<evidence type="ECO:0000256" key="10">
    <source>
        <dbReference type="SAM" id="MobiDB-lite"/>
    </source>
</evidence>
<keyword evidence="11" id="KW-1185">Reference proteome</keyword>
<evidence type="ECO:0000256" key="2">
    <source>
        <dbReference type="ARBA" id="ARBA00004496"/>
    </source>
</evidence>
<comment type="similarity">
    <text evidence="3">Belongs to the CTAG/PCC1 family.</text>
</comment>
<evidence type="ECO:0000256" key="3">
    <source>
        <dbReference type="ARBA" id="ARBA00007073"/>
    </source>
</evidence>
<dbReference type="KEGG" id="dord:106000131"/>
<dbReference type="Gene3D" id="3.30.310.50">
    <property type="entry name" value="Alpha-D-phosphohexomutase, C-terminal domain"/>
    <property type="match status" value="1"/>
</dbReference>
<evidence type="ECO:0000256" key="9">
    <source>
        <dbReference type="ARBA" id="ARBA00076355"/>
    </source>
</evidence>
<evidence type="ECO:0000256" key="1">
    <source>
        <dbReference type="ARBA" id="ARBA00004123"/>
    </source>
</evidence>
<dbReference type="GO" id="GO:0008033">
    <property type="term" value="P:tRNA processing"/>
    <property type="evidence" value="ECO:0007669"/>
    <property type="project" value="UniProtKB-KW"/>
</dbReference>
<dbReference type="OMA" id="WRAEDSH"/>
<dbReference type="FunFam" id="3.30.310.50:FF:000005">
    <property type="entry name" value="L antigen family member 3"/>
    <property type="match status" value="1"/>
</dbReference>
<dbReference type="FunCoup" id="A0A1S3GPI2">
    <property type="interactions" value="871"/>
</dbReference>
<dbReference type="CTD" id="8270"/>
<organism evidence="11 12">
    <name type="scientific">Dipodomys ordii</name>
    <name type="common">Ord's kangaroo rat</name>
    <dbReference type="NCBI Taxonomy" id="10020"/>
    <lineage>
        <taxon>Eukaryota</taxon>
        <taxon>Metazoa</taxon>
        <taxon>Chordata</taxon>
        <taxon>Craniata</taxon>
        <taxon>Vertebrata</taxon>
        <taxon>Euteleostomi</taxon>
        <taxon>Mammalia</taxon>
        <taxon>Eutheria</taxon>
        <taxon>Euarchontoglires</taxon>
        <taxon>Glires</taxon>
        <taxon>Rodentia</taxon>
        <taxon>Castorimorpha</taxon>
        <taxon>Heteromyidae</taxon>
        <taxon>Dipodomyinae</taxon>
        <taxon>Dipodomys</taxon>
    </lineage>
</organism>
<evidence type="ECO:0000313" key="12">
    <source>
        <dbReference type="RefSeq" id="XP_012890788.1"/>
    </source>
</evidence>
<comment type="subcellular location">
    <subcellularLocation>
        <location evidence="2">Cytoplasm</location>
    </subcellularLocation>
    <subcellularLocation>
        <location evidence="1">Nucleus</location>
    </subcellularLocation>
</comment>
<dbReference type="PANTHER" id="PTHR31283">
    <property type="entry name" value="EKC/KEOPS COMPLEX SUBUNIT PCC1 FAMILY MEMBER"/>
    <property type="match status" value="1"/>
</dbReference>
<evidence type="ECO:0000256" key="8">
    <source>
        <dbReference type="ARBA" id="ARBA00062157"/>
    </source>
</evidence>
<sequence>MQAADAGSGDAAFGADGQRSRGSCCCPGDPGLVQVTTSGAHHIARVLQDQDSGRDATSCAERPGVRPHMFALSVPFPTPLEAEIARGALAPDAEPHQGALGKELTVSGSTLAVHWTAGDARLLRVSIISFLEQVALVMRTMQRFGPPVAR</sequence>
<evidence type="ECO:0000256" key="5">
    <source>
        <dbReference type="ARBA" id="ARBA00022694"/>
    </source>
</evidence>
<dbReference type="GeneID" id="106000131"/>
<evidence type="ECO:0000256" key="6">
    <source>
        <dbReference type="ARBA" id="ARBA00023242"/>
    </source>
</evidence>
<dbReference type="Pfam" id="PF09341">
    <property type="entry name" value="Pcc1"/>
    <property type="match status" value="1"/>
</dbReference>
<dbReference type="Proteomes" id="UP000081671">
    <property type="component" value="Unplaced"/>
</dbReference>
<keyword evidence="6" id="KW-0539">Nucleus</keyword>
<accession>A0A1S3GPI2</accession>
<dbReference type="AlphaFoldDB" id="A0A1S3GPI2"/>
<comment type="function">
    <text evidence="7">Component of the EKC/KEOPS complex that is required for the formation of a threonylcarbamoyl group on adenosine at position 37 (t(6)A37) in tRNAs that read codons beginning with adenine. The complex is probably involved in the transfer of the threonylcarbamoyl moiety of threonylcarbamoyl-AMP (TC-AMP) to the N6 group of A37. LAGE3 functions as a dimerization module for the complex.</text>
</comment>
<dbReference type="InParanoid" id="A0A1S3GPI2"/>
<evidence type="ECO:0000313" key="11">
    <source>
        <dbReference type="Proteomes" id="UP000081671"/>
    </source>
</evidence>